<accession>A0A023X6K2</accession>
<feature type="region of interest" description="Disordered" evidence="7">
    <location>
        <begin position="57"/>
        <end position="128"/>
    </location>
</feature>
<evidence type="ECO:0000256" key="1">
    <source>
        <dbReference type="ARBA" id="ARBA00022490"/>
    </source>
</evidence>
<keyword evidence="11" id="KW-1185">Reference proteome</keyword>
<dbReference type="GO" id="GO:0005737">
    <property type="term" value="C:cytoplasm"/>
    <property type="evidence" value="ECO:0007669"/>
    <property type="project" value="UniProtKB-SubCell"/>
</dbReference>
<dbReference type="CDD" id="cd02414">
    <property type="entry name" value="KH-II_Jag"/>
    <property type="match status" value="1"/>
</dbReference>
<evidence type="ECO:0000256" key="2">
    <source>
        <dbReference type="ARBA" id="ARBA00022884"/>
    </source>
</evidence>
<dbReference type="PROSITE" id="PS51061">
    <property type="entry name" value="R3H"/>
    <property type="match status" value="1"/>
</dbReference>
<dbReference type="InterPro" id="IPR039247">
    <property type="entry name" value="KhpB"/>
</dbReference>
<keyword evidence="3 6" id="KW-0133">Cell shape</keyword>
<evidence type="ECO:0000313" key="10">
    <source>
        <dbReference type="EMBL" id="MDX5892691.1"/>
    </source>
</evidence>
<gene>
    <name evidence="6" type="primary">khpB</name>
    <name evidence="6" type="synonym">eloR</name>
    <name evidence="10" type="synonym">jag</name>
    <name evidence="9" type="ORF">RradSPS_2769</name>
    <name evidence="10" type="ORF">SIL72_01480</name>
</gene>
<dbReference type="GO" id="GO:0003723">
    <property type="term" value="F:RNA binding"/>
    <property type="evidence" value="ECO:0007669"/>
    <property type="project" value="UniProtKB-UniRule"/>
</dbReference>
<dbReference type="HOGENOM" id="CLU_042512_0_0_11"/>
<keyword evidence="1 6" id="KW-0963">Cytoplasm</keyword>
<dbReference type="InterPro" id="IPR001374">
    <property type="entry name" value="R3H_dom"/>
</dbReference>
<keyword evidence="4 6" id="KW-0143">Chaperone</keyword>
<dbReference type="Pfam" id="PF13083">
    <property type="entry name" value="KH_KhpA-B"/>
    <property type="match status" value="1"/>
</dbReference>
<dbReference type="InterPro" id="IPR015946">
    <property type="entry name" value="KH_dom-like_a/b"/>
</dbReference>
<dbReference type="Gene3D" id="3.30.30.80">
    <property type="entry name" value="probable RNA-binding protein from clostridium symbiosum atcc 14940"/>
    <property type="match status" value="1"/>
</dbReference>
<dbReference type="CDD" id="cd02644">
    <property type="entry name" value="R3H_jag"/>
    <property type="match status" value="1"/>
</dbReference>
<evidence type="ECO:0000313" key="11">
    <source>
        <dbReference type="Proteomes" id="UP000025229"/>
    </source>
</evidence>
<organism evidence="9 11">
    <name type="scientific">Rubrobacter radiotolerans</name>
    <name type="common">Arthrobacter radiotolerans</name>
    <dbReference type="NCBI Taxonomy" id="42256"/>
    <lineage>
        <taxon>Bacteria</taxon>
        <taxon>Bacillati</taxon>
        <taxon>Actinomycetota</taxon>
        <taxon>Rubrobacteria</taxon>
        <taxon>Rubrobacterales</taxon>
        <taxon>Rubrobacteraceae</taxon>
        <taxon>Rubrobacter</taxon>
    </lineage>
</organism>
<dbReference type="EMBL" id="CP007514">
    <property type="protein sequence ID" value="AHY48052.1"/>
    <property type="molecule type" value="Genomic_DNA"/>
</dbReference>
<feature type="domain" description="R3H" evidence="8">
    <location>
        <begin position="206"/>
        <end position="271"/>
    </location>
</feature>
<dbReference type="AlphaFoldDB" id="A0A023X6K2"/>
<dbReference type="STRING" id="42256.RradSPS_2769"/>
<dbReference type="InterPro" id="IPR038008">
    <property type="entry name" value="Jag_KH"/>
</dbReference>
<dbReference type="Proteomes" id="UP000025229">
    <property type="component" value="Chromosome"/>
</dbReference>
<dbReference type="SMART" id="SM01245">
    <property type="entry name" value="Jag_N"/>
    <property type="match status" value="1"/>
</dbReference>
<protein>
    <recommendedName>
        <fullName evidence="6">RNA-binding protein KhpB</fullName>
    </recommendedName>
    <alternativeName>
        <fullName evidence="6">RNA-binding protein EloR</fullName>
    </alternativeName>
</protein>
<evidence type="ECO:0000256" key="6">
    <source>
        <dbReference type="HAMAP-Rule" id="MF_00867"/>
    </source>
</evidence>
<dbReference type="Gene3D" id="3.30.300.20">
    <property type="match status" value="1"/>
</dbReference>
<dbReference type="PANTHER" id="PTHR35800">
    <property type="entry name" value="PROTEIN JAG"/>
    <property type="match status" value="1"/>
</dbReference>
<dbReference type="GO" id="GO:0009252">
    <property type="term" value="P:peptidoglycan biosynthetic process"/>
    <property type="evidence" value="ECO:0007669"/>
    <property type="project" value="UniProtKB-UniRule"/>
</dbReference>
<dbReference type="Pfam" id="PF01424">
    <property type="entry name" value="R3H"/>
    <property type="match status" value="1"/>
</dbReference>
<comment type="subcellular location">
    <subcellularLocation>
        <location evidence="6">Cytoplasm</location>
    </subcellularLocation>
</comment>
<evidence type="ECO:0000256" key="4">
    <source>
        <dbReference type="ARBA" id="ARBA00023186"/>
    </source>
</evidence>
<dbReference type="eggNOG" id="COG1847">
    <property type="taxonomic scope" value="Bacteria"/>
</dbReference>
<evidence type="ECO:0000259" key="8">
    <source>
        <dbReference type="PROSITE" id="PS51061"/>
    </source>
</evidence>
<dbReference type="PANTHER" id="PTHR35800:SF1">
    <property type="entry name" value="RNA-BINDING PROTEIN KHPB"/>
    <property type="match status" value="1"/>
</dbReference>
<dbReference type="OrthoDB" id="9794483at2"/>
<proteinExistence type="inferred from homology"/>
<dbReference type="SMART" id="SM00393">
    <property type="entry name" value="R3H"/>
    <property type="match status" value="1"/>
</dbReference>
<dbReference type="RefSeq" id="WP_038683400.1">
    <property type="nucleotide sequence ID" value="NZ_CP007514.1"/>
</dbReference>
<dbReference type="Gene3D" id="3.30.1370.50">
    <property type="entry name" value="R3H-like domain"/>
    <property type="match status" value="1"/>
</dbReference>
<comment type="function">
    <text evidence="6">A probable RNA chaperone. Forms a complex with KhpA which binds to cellular RNA and controls its expression. Plays a role in peptidoglycan (PG) homeostasis and cell length regulation.</text>
</comment>
<dbReference type="InterPro" id="IPR032782">
    <property type="entry name" value="KhpB_N"/>
</dbReference>
<dbReference type="EMBL" id="JAWXXX010000001">
    <property type="protein sequence ID" value="MDX5892691.1"/>
    <property type="molecule type" value="Genomic_DNA"/>
</dbReference>
<dbReference type="Pfam" id="PF14804">
    <property type="entry name" value="Jag_N"/>
    <property type="match status" value="1"/>
</dbReference>
<dbReference type="GO" id="GO:0071555">
    <property type="term" value="P:cell wall organization"/>
    <property type="evidence" value="ECO:0007669"/>
    <property type="project" value="UniProtKB-KW"/>
</dbReference>
<name>A0A023X6K2_RUBRA</name>
<evidence type="ECO:0000313" key="9">
    <source>
        <dbReference type="EMBL" id="AHY48052.1"/>
    </source>
</evidence>
<sequence length="271" mass="29611">MTSFKEFNASTVDEAVAKAADRLGVTPADLSFKVLDEGSEGFLGIGARDARIEVALPETPAQAPEPAVDDRDRASLAVDESESEDTAPERSQAVEEAEAPDSLSSRLSDAVDGGDEQVSTPASEETIDRTRETVEAFVSAMGLNVRVDVYDTEEYIAVDLASDHTALLIGQKGETLDALQHLVNCAVYKGRPFTKRITLDSEGYRQRRIEAIQGMAHRAARKAVREDREFKLPPMQSTERRIVHLYLQDDDRVTTYSEGSGSERHVTVAPA</sequence>
<keyword evidence="2 6" id="KW-0694">RNA-binding</keyword>
<dbReference type="NCBIfam" id="NF041568">
    <property type="entry name" value="Jag_EloR"/>
    <property type="match status" value="1"/>
</dbReference>
<dbReference type="KEGG" id="rrd:RradSPS_2769"/>
<comment type="domain">
    <text evidence="6">Has an N-terminal Jag-N domain and 2 RNA-binding domains (KH and R3H).</text>
</comment>
<dbReference type="InterPro" id="IPR038247">
    <property type="entry name" value="Jag_N_dom_sf"/>
</dbReference>
<keyword evidence="5 6" id="KW-0961">Cell wall biogenesis/degradation</keyword>
<reference evidence="9 11" key="1">
    <citation type="submission" date="2014-03" db="EMBL/GenBank/DDBJ databases">
        <title>Complete genome sequence of the Radio-Resistant Rubrobacter radiotolerans RSPS-4.</title>
        <authorList>
            <person name="Egas C.C."/>
            <person name="Barroso C.C."/>
            <person name="Froufe H.J.C."/>
            <person name="Pacheco J.J."/>
            <person name="Albuquerque L.L."/>
            <person name="da Costa M.M.S."/>
        </authorList>
    </citation>
    <scope>NUCLEOTIDE SEQUENCE [LARGE SCALE GENOMIC DNA]</scope>
    <source>
        <strain evidence="9 11">RSPS-4</strain>
    </source>
</reference>
<evidence type="ECO:0000256" key="7">
    <source>
        <dbReference type="SAM" id="MobiDB-lite"/>
    </source>
</evidence>
<evidence type="ECO:0000256" key="3">
    <source>
        <dbReference type="ARBA" id="ARBA00022960"/>
    </source>
</evidence>
<comment type="caution">
    <text evidence="6">Lacks conserved residue(s) required for the propagation of feature annotation.</text>
</comment>
<dbReference type="HAMAP" id="MF_00867">
    <property type="entry name" value="KhpB"/>
    <property type="match status" value="1"/>
</dbReference>
<dbReference type="SUPFAM" id="SSF82708">
    <property type="entry name" value="R3H domain"/>
    <property type="match status" value="1"/>
</dbReference>
<dbReference type="Proteomes" id="UP001281130">
    <property type="component" value="Unassembled WGS sequence"/>
</dbReference>
<dbReference type="InterPro" id="IPR036867">
    <property type="entry name" value="R3H_dom_sf"/>
</dbReference>
<comment type="similarity">
    <text evidence="6">Belongs to the KhpB RNA-binding protein family.</text>
</comment>
<reference evidence="10" key="2">
    <citation type="submission" date="2023-11" db="EMBL/GenBank/DDBJ databases">
        <title>MicrobeMod: A computational toolkit for identifying prokaryotic methylation and restriction-modification with nanopore sequencing.</title>
        <authorList>
            <person name="Crits-Christoph A."/>
            <person name="Kang S.C."/>
            <person name="Lee H."/>
            <person name="Ostrov N."/>
        </authorList>
    </citation>
    <scope>NUCLEOTIDE SEQUENCE</scope>
    <source>
        <strain evidence="10">ATCC 51242</strain>
    </source>
</reference>
<dbReference type="GO" id="GO:0008360">
    <property type="term" value="P:regulation of cell shape"/>
    <property type="evidence" value="ECO:0007669"/>
    <property type="project" value="UniProtKB-KW"/>
</dbReference>
<dbReference type="InterPro" id="IPR034079">
    <property type="entry name" value="R3H_KhpB"/>
</dbReference>
<evidence type="ECO:0000256" key="5">
    <source>
        <dbReference type="ARBA" id="ARBA00023316"/>
    </source>
</evidence>
<comment type="subunit">
    <text evidence="6">Forms a complex with KhpA.</text>
</comment>